<protein>
    <submittedName>
        <fullName evidence="1">TonB-linked outer membrane protein, SusC/RagA family</fullName>
    </submittedName>
</protein>
<proteinExistence type="predicted"/>
<keyword evidence="2" id="KW-1185">Reference proteome</keyword>
<evidence type="ECO:0000313" key="2">
    <source>
        <dbReference type="Proteomes" id="UP000019402"/>
    </source>
</evidence>
<dbReference type="InterPro" id="IPR008969">
    <property type="entry name" value="CarboxyPept-like_regulatory"/>
</dbReference>
<gene>
    <name evidence="1" type="ORF">JCM21142_31240</name>
</gene>
<dbReference type="AlphaFoldDB" id="W7YDP2"/>
<dbReference type="Gene3D" id="2.60.40.1120">
    <property type="entry name" value="Carboxypeptidase-like, regulatory domain"/>
    <property type="match status" value="1"/>
</dbReference>
<dbReference type="SUPFAM" id="SSF49464">
    <property type="entry name" value="Carboxypeptidase regulatory domain-like"/>
    <property type="match status" value="1"/>
</dbReference>
<dbReference type="Proteomes" id="UP000019402">
    <property type="component" value="Unassembled WGS sequence"/>
</dbReference>
<accession>W7YDP2</accession>
<name>W7YDP2_9BACT</name>
<sequence length="145" mass="15700">MYKSLLRAYRKIFLCLVAGLYMSVAITAQQSLIKGKVVDSLGKPIPGVSVVLKGTTLGTITGVDGSYTISGNLPTEGILIYSFIGMKSQEKSISGQSIINVTLNEETLGLDEVVVIGYGTQEKKDITGSVAWWNQRNWHHAPTHS</sequence>
<comment type="caution">
    <text evidence="1">The sequence shown here is derived from an EMBL/GenBank/DDBJ whole genome shotgun (WGS) entry which is preliminary data.</text>
</comment>
<dbReference type="Pfam" id="PF13715">
    <property type="entry name" value="CarbopepD_reg_2"/>
    <property type="match status" value="1"/>
</dbReference>
<reference evidence="1 2" key="1">
    <citation type="journal article" date="2014" name="Genome Announc.">
        <title>Draft Genome Sequence of Cytophaga fermentans JCM 21142T, a Facultative Anaerobe Isolated from Marine Mud.</title>
        <authorList>
            <person name="Starns D."/>
            <person name="Oshima K."/>
            <person name="Suda W."/>
            <person name="Iino T."/>
            <person name="Yuki M."/>
            <person name="Inoue J."/>
            <person name="Kitamura K."/>
            <person name="Iida T."/>
            <person name="Darby A."/>
            <person name="Hattori M."/>
            <person name="Ohkuma M."/>
        </authorList>
    </citation>
    <scope>NUCLEOTIDE SEQUENCE [LARGE SCALE GENOMIC DNA]</scope>
    <source>
        <strain evidence="1 2">JCM 21142</strain>
    </source>
</reference>
<dbReference type="eggNOG" id="COG4771">
    <property type="taxonomic scope" value="Bacteria"/>
</dbReference>
<dbReference type="EMBL" id="BAMD01000011">
    <property type="protein sequence ID" value="GAF02601.1"/>
    <property type="molecule type" value="Genomic_DNA"/>
</dbReference>
<dbReference type="RefSeq" id="WP_200871258.1">
    <property type="nucleotide sequence ID" value="NZ_BAMD01000011.1"/>
</dbReference>
<evidence type="ECO:0000313" key="1">
    <source>
        <dbReference type="EMBL" id="GAF02601.1"/>
    </source>
</evidence>
<organism evidence="1 2">
    <name type="scientific">Saccharicrinis fermentans DSM 9555 = JCM 21142</name>
    <dbReference type="NCBI Taxonomy" id="869213"/>
    <lineage>
        <taxon>Bacteria</taxon>
        <taxon>Pseudomonadati</taxon>
        <taxon>Bacteroidota</taxon>
        <taxon>Bacteroidia</taxon>
        <taxon>Marinilabiliales</taxon>
        <taxon>Marinilabiliaceae</taxon>
        <taxon>Saccharicrinis</taxon>
    </lineage>
</organism>